<feature type="chain" id="PRO_5042981547" description="Aspergillus nuclease S(1)" evidence="8">
    <location>
        <begin position="21"/>
        <end position="314"/>
    </location>
</feature>
<dbReference type="PANTHER" id="PTHR33146">
    <property type="entry name" value="ENDONUCLEASE 4"/>
    <property type="match status" value="1"/>
</dbReference>
<dbReference type="Gene3D" id="1.10.575.10">
    <property type="entry name" value="P1 Nuclease"/>
    <property type="match status" value="1"/>
</dbReference>
<keyword evidence="7" id="KW-0325">Glycoprotein</keyword>
<evidence type="ECO:0000256" key="1">
    <source>
        <dbReference type="ARBA" id="ARBA00009547"/>
    </source>
</evidence>
<keyword evidence="5" id="KW-0378">Hydrolase</keyword>
<evidence type="ECO:0000256" key="5">
    <source>
        <dbReference type="ARBA" id="ARBA00022801"/>
    </source>
</evidence>
<proteinExistence type="inferred from homology"/>
<comment type="similarity">
    <text evidence="1">Belongs to the nuclease type I family.</text>
</comment>
<keyword evidence="6" id="KW-1015">Disulfide bond</keyword>
<evidence type="ECO:0000313" key="9">
    <source>
        <dbReference type="EMBL" id="KAK5091571.1"/>
    </source>
</evidence>
<dbReference type="GO" id="GO:0016788">
    <property type="term" value="F:hydrolase activity, acting on ester bonds"/>
    <property type="evidence" value="ECO:0007669"/>
    <property type="project" value="InterPro"/>
</dbReference>
<keyword evidence="3" id="KW-0479">Metal-binding</keyword>
<evidence type="ECO:0000256" key="7">
    <source>
        <dbReference type="ARBA" id="ARBA00023180"/>
    </source>
</evidence>
<evidence type="ECO:0008006" key="11">
    <source>
        <dbReference type="Google" id="ProtNLM"/>
    </source>
</evidence>
<gene>
    <name evidence="9" type="ORF">LTR05_001756</name>
</gene>
<dbReference type="SUPFAM" id="SSF48537">
    <property type="entry name" value="Phospholipase C/P1 nuclease"/>
    <property type="match status" value="1"/>
</dbReference>
<sequence length="314" mass="35575">MQSLLNVLLLFTTYLNLVAAWGSLGHRTTTALALLYIPQDHPAELLLQTLLHGQDPTTAALFPDRIRYIPSFAYTAPWHYIDALDNPPHQCGINITRDCLPEGCVVSAIANHTDRVASPSLPLWQRGQSLRFMLHFFGDVHQPLHTENLSRGGNDIDITFDGAKHNLHSVWDTLIPKKIVEIAGEKKLLNSNQWDLKNETEAAYAWAEFLYARYRGSTIAEEVYSVCTHDAAECSLRWASEANKWVCKYVFEGGLEELQNKDLGGEYFEGAVPIIEEMVLKGGRRLARWLMMIAWDLKHELAETKTDEMIVQEL</sequence>
<dbReference type="InterPro" id="IPR003154">
    <property type="entry name" value="S1/P1nuclease"/>
</dbReference>
<dbReference type="AlphaFoldDB" id="A0AAN7TIV8"/>
<keyword evidence="8" id="KW-0732">Signal</keyword>
<name>A0AAN7TIV8_9EURO</name>
<evidence type="ECO:0000256" key="8">
    <source>
        <dbReference type="SAM" id="SignalP"/>
    </source>
</evidence>
<dbReference type="GO" id="GO:0046872">
    <property type="term" value="F:metal ion binding"/>
    <property type="evidence" value="ECO:0007669"/>
    <property type="project" value="UniProtKB-KW"/>
</dbReference>
<evidence type="ECO:0000256" key="4">
    <source>
        <dbReference type="ARBA" id="ARBA00022759"/>
    </source>
</evidence>
<keyword evidence="4" id="KW-0255">Endonuclease</keyword>
<organism evidence="9 10">
    <name type="scientific">Lithohypha guttulata</name>
    <dbReference type="NCBI Taxonomy" id="1690604"/>
    <lineage>
        <taxon>Eukaryota</taxon>
        <taxon>Fungi</taxon>
        <taxon>Dikarya</taxon>
        <taxon>Ascomycota</taxon>
        <taxon>Pezizomycotina</taxon>
        <taxon>Eurotiomycetes</taxon>
        <taxon>Chaetothyriomycetidae</taxon>
        <taxon>Chaetothyriales</taxon>
        <taxon>Trichomeriaceae</taxon>
        <taxon>Lithohypha</taxon>
    </lineage>
</organism>
<dbReference type="GO" id="GO:0004519">
    <property type="term" value="F:endonuclease activity"/>
    <property type="evidence" value="ECO:0007669"/>
    <property type="project" value="UniProtKB-KW"/>
</dbReference>
<dbReference type="PANTHER" id="PTHR33146:SF26">
    <property type="entry name" value="ENDONUCLEASE 4"/>
    <property type="match status" value="1"/>
</dbReference>
<dbReference type="Pfam" id="PF02265">
    <property type="entry name" value="S1-P1_nuclease"/>
    <property type="match status" value="1"/>
</dbReference>
<dbReference type="InterPro" id="IPR008947">
    <property type="entry name" value="PLipase_C/P1_nuclease_dom_sf"/>
</dbReference>
<evidence type="ECO:0000256" key="2">
    <source>
        <dbReference type="ARBA" id="ARBA00022722"/>
    </source>
</evidence>
<dbReference type="GO" id="GO:0003676">
    <property type="term" value="F:nucleic acid binding"/>
    <property type="evidence" value="ECO:0007669"/>
    <property type="project" value="InterPro"/>
</dbReference>
<keyword evidence="2" id="KW-0540">Nuclease</keyword>
<protein>
    <recommendedName>
        <fullName evidence="11">Aspergillus nuclease S(1)</fullName>
    </recommendedName>
</protein>
<evidence type="ECO:0000313" key="10">
    <source>
        <dbReference type="Proteomes" id="UP001309876"/>
    </source>
</evidence>
<evidence type="ECO:0000256" key="6">
    <source>
        <dbReference type="ARBA" id="ARBA00023157"/>
    </source>
</evidence>
<comment type="caution">
    <text evidence="9">The sequence shown here is derived from an EMBL/GenBank/DDBJ whole genome shotgun (WGS) entry which is preliminary data.</text>
</comment>
<dbReference type="GO" id="GO:0006308">
    <property type="term" value="P:DNA catabolic process"/>
    <property type="evidence" value="ECO:0007669"/>
    <property type="project" value="InterPro"/>
</dbReference>
<keyword evidence="10" id="KW-1185">Reference proteome</keyword>
<dbReference type="CDD" id="cd11010">
    <property type="entry name" value="S1-P1_nuclease"/>
    <property type="match status" value="1"/>
</dbReference>
<dbReference type="EMBL" id="JAVRRJ010000001">
    <property type="protein sequence ID" value="KAK5091571.1"/>
    <property type="molecule type" value="Genomic_DNA"/>
</dbReference>
<evidence type="ECO:0000256" key="3">
    <source>
        <dbReference type="ARBA" id="ARBA00022723"/>
    </source>
</evidence>
<feature type="signal peptide" evidence="8">
    <location>
        <begin position="1"/>
        <end position="20"/>
    </location>
</feature>
<accession>A0AAN7TIV8</accession>
<reference evidence="9 10" key="1">
    <citation type="submission" date="2023-08" db="EMBL/GenBank/DDBJ databases">
        <title>Black Yeasts Isolated from many extreme environments.</title>
        <authorList>
            <person name="Coleine C."/>
            <person name="Stajich J.E."/>
            <person name="Selbmann L."/>
        </authorList>
    </citation>
    <scope>NUCLEOTIDE SEQUENCE [LARGE SCALE GENOMIC DNA]</scope>
    <source>
        <strain evidence="9 10">CCFEE 5910</strain>
    </source>
</reference>
<dbReference type="Proteomes" id="UP001309876">
    <property type="component" value="Unassembled WGS sequence"/>
</dbReference>